<sequence length="224" mass="26436">MVMNPGRQRFRRVKTTFDAFCGLSSINSKFNGIHGVGRRRFYSTNHSQTVRHNRWFKNHRAVVSSTAVVLGATTIYSQSLETIPYLKQTRFLILPKRIERKASEWIFDDYKEQHRDEILPSEHPESIRIRRISEEMLEALRRDLREERVWEHKKIMSEEEKKKRRKSMIRYLEGLNWEFIVVRDPEVNAMNVAPGKIVVLTGLLDRLKSDAEIAFTIGHEVSKL</sequence>
<evidence type="ECO:0000256" key="5">
    <source>
        <dbReference type="ARBA" id="ARBA00023049"/>
    </source>
</evidence>
<comment type="cofactor">
    <cofactor evidence="6">
        <name>Zn(2+)</name>
        <dbReference type="ChEBI" id="CHEBI:29105"/>
    </cofactor>
    <text evidence="6">Binds 1 zinc ion per subunit.</text>
</comment>
<dbReference type="GO" id="GO:0046872">
    <property type="term" value="F:metal ion binding"/>
    <property type="evidence" value="ECO:0007669"/>
    <property type="project" value="UniProtKB-KW"/>
</dbReference>
<dbReference type="PANTHER" id="PTHR22726">
    <property type="entry name" value="METALLOENDOPEPTIDASE OMA1"/>
    <property type="match status" value="1"/>
</dbReference>
<dbReference type="EMBL" id="JAUJYO010000014">
    <property type="protein sequence ID" value="KAK1298148.1"/>
    <property type="molecule type" value="Genomic_DNA"/>
</dbReference>
<proteinExistence type="inferred from homology"/>
<evidence type="ECO:0000256" key="1">
    <source>
        <dbReference type="ARBA" id="ARBA00022670"/>
    </source>
</evidence>
<evidence type="ECO:0000313" key="8">
    <source>
        <dbReference type="EMBL" id="KAK1298148.1"/>
    </source>
</evidence>
<evidence type="ECO:0000313" key="9">
    <source>
        <dbReference type="Proteomes" id="UP001180020"/>
    </source>
</evidence>
<dbReference type="Pfam" id="PF01435">
    <property type="entry name" value="Peptidase_M48"/>
    <property type="match status" value="1"/>
</dbReference>
<evidence type="ECO:0000256" key="3">
    <source>
        <dbReference type="ARBA" id="ARBA00022801"/>
    </source>
</evidence>
<dbReference type="PANTHER" id="PTHR22726:SF1">
    <property type="entry name" value="METALLOENDOPEPTIDASE OMA1, MITOCHONDRIAL"/>
    <property type="match status" value="1"/>
</dbReference>
<reference evidence="8" key="2">
    <citation type="submission" date="2023-06" db="EMBL/GenBank/DDBJ databases">
        <authorList>
            <person name="Ma L."/>
            <person name="Liu K.-W."/>
            <person name="Li Z."/>
            <person name="Hsiao Y.-Y."/>
            <person name="Qi Y."/>
            <person name="Fu T."/>
            <person name="Tang G."/>
            <person name="Zhang D."/>
            <person name="Sun W.-H."/>
            <person name="Liu D.-K."/>
            <person name="Li Y."/>
            <person name="Chen G.-Z."/>
            <person name="Liu X.-D."/>
            <person name="Liao X.-Y."/>
            <person name="Jiang Y.-T."/>
            <person name="Yu X."/>
            <person name="Hao Y."/>
            <person name="Huang J."/>
            <person name="Zhao X.-W."/>
            <person name="Ke S."/>
            <person name="Chen Y.-Y."/>
            <person name="Wu W.-L."/>
            <person name="Hsu J.-L."/>
            <person name="Lin Y.-F."/>
            <person name="Huang M.-D."/>
            <person name="Li C.-Y."/>
            <person name="Huang L."/>
            <person name="Wang Z.-W."/>
            <person name="Zhao X."/>
            <person name="Zhong W.-Y."/>
            <person name="Peng D.-H."/>
            <person name="Ahmad S."/>
            <person name="Lan S."/>
            <person name="Zhang J.-S."/>
            <person name="Tsai W.-C."/>
            <person name="Van De Peer Y."/>
            <person name="Liu Z.-J."/>
        </authorList>
    </citation>
    <scope>NUCLEOTIDE SEQUENCE</scope>
    <source>
        <strain evidence="8">CP</strain>
        <tissue evidence="8">Leaves</tissue>
    </source>
</reference>
<keyword evidence="9" id="KW-1185">Reference proteome</keyword>
<protein>
    <recommendedName>
        <fullName evidence="7">Peptidase M48 domain-containing protein</fullName>
    </recommendedName>
</protein>
<dbReference type="AlphaFoldDB" id="A0AAV9DDL6"/>
<dbReference type="InterPro" id="IPR001915">
    <property type="entry name" value="Peptidase_M48"/>
</dbReference>
<dbReference type="GO" id="GO:0016020">
    <property type="term" value="C:membrane"/>
    <property type="evidence" value="ECO:0007669"/>
    <property type="project" value="TreeGrafter"/>
</dbReference>
<keyword evidence="5 6" id="KW-0482">Metalloprotease</keyword>
<dbReference type="InterPro" id="IPR051156">
    <property type="entry name" value="Mito/Outer_Membr_Metalloprot"/>
</dbReference>
<evidence type="ECO:0000256" key="6">
    <source>
        <dbReference type="RuleBase" id="RU003983"/>
    </source>
</evidence>
<dbReference type="GO" id="GO:0004222">
    <property type="term" value="F:metalloendopeptidase activity"/>
    <property type="evidence" value="ECO:0007669"/>
    <property type="project" value="InterPro"/>
</dbReference>
<keyword evidence="2" id="KW-0479">Metal-binding</keyword>
<evidence type="ECO:0000256" key="2">
    <source>
        <dbReference type="ARBA" id="ARBA00022723"/>
    </source>
</evidence>
<organism evidence="8 9">
    <name type="scientific">Acorus calamus</name>
    <name type="common">Sweet flag</name>
    <dbReference type="NCBI Taxonomy" id="4465"/>
    <lineage>
        <taxon>Eukaryota</taxon>
        <taxon>Viridiplantae</taxon>
        <taxon>Streptophyta</taxon>
        <taxon>Embryophyta</taxon>
        <taxon>Tracheophyta</taxon>
        <taxon>Spermatophyta</taxon>
        <taxon>Magnoliopsida</taxon>
        <taxon>Liliopsida</taxon>
        <taxon>Acoraceae</taxon>
        <taxon>Acorus</taxon>
    </lineage>
</organism>
<comment type="caution">
    <text evidence="8">The sequence shown here is derived from an EMBL/GenBank/DDBJ whole genome shotgun (WGS) entry which is preliminary data.</text>
</comment>
<dbReference type="Proteomes" id="UP001180020">
    <property type="component" value="Unassembled WGS sequence"/>
</dbReference>
<keyword evidence="3 6" id="KW-0378">Hydrolase</keyword>
<name>A0AAV9DDL6_ACOCL</name>
<evidence type="ECO:0000256" key="4">
    <source>
        <dbReference type="ARBA" id="ARBA00022833"/>
    </source>
</evidence>
<accession>A0AAV9DDL6</accession>
<comment type="similarity">
    <text evidence="6">Belongs to the peptidase M48 family.</text>
</comment>
<feature type="domain" description="Peptidase M48" evidence="7">
    <location>
        <begin position="176"/>
        <end position="222"/>
    </location>
</feature>
<evidence type="ECO:0000259" key="7">
    <source>
        <dbReference type="Pfam" id="PF01435"/>
    </source>
</evidence>
<dbReference type="Gene3D" id="3.30.2010.10">
    <property type="entry name" value="Metalloproteases ('zincins'), catalytic domain"/>
    <property type="match status" value="1"/>
</dbReference>
<gene>
    <name evidence="8" type="ORF">QJS10_CPB14g01654</name>
</gene>
<keyword evidence="1 6" id="KW-0645">Protease</keyword>
<keyword evidence="4 6" id="KW-0862">Zinc</keyword>
<reference evidence="8" key="1">
    <citation type="journal article" date="2023" name="Nat. Commun.">
        <title>Diploid and tetraploid genomes of Acorus and the evolution of monocots.</title>
        <authorList>
            <person name="Ma L."/>
            <person name="Liu K.W."/>
            <person name="Li Z."/>
            <person name="Hsiao Y.Y."/>
            <person name="Qi Y."/>
            <person name="Fu T."/>
            <person name="Tang G.D."/>
            <person name="Zhang D."/>
            <person name="Sun W.H."/>
            <person name="Liu D.K."/>
            <person name="Li Y."/>
            <person name="Chen G.Z."/>
            <person name="Liu X.D."/>
            <person name="Liao X.Y."/>
            <person name="Jiang Y.T."/>
            <person name="Yu X."/>
            <person name="Hao Y."/>
            <person name="Huang J."/>
            <person name="Zhao X.W."/>
            <person name="Ke S."/>
            <person name="Chen Y.Y."/>
            <person name="Wu W.L."/>
            <person name="Hsu J.L."/>
            <person name="Lin Y.F."/>
            <person name="Huang M.D."/>
            <person name="Li C.Y."/>
            <person name="Huang L."/>
            <person name="Wang Z.W."/>
            <person name="Zhao X."/>
            <person name="Zhong W.Y."/>
            <person name="Peng D.H."/>
            <person name="Ahmad S."/>
            <person name="Lan S."/>
            <person name="Zhang J.S."/>
            <person name="Tsai W.C."/>
            <person name="Van de Peer Y."/>
            <person name="Liu Z.J."/>
        </authorList>
    </citation>
    <scope>NUCLEOTIDE SEQUENCE</scope>
    <source>
        <strain evidence="8">CP</strain>
    </source>
</reference>
<dbReference type="GO" id="GO:0051603">
    <property type="term" value="P:proteolysis involved in protein catabolic process"/>
    <property type="evidence" value="ECO:0007669"/>
    <property type="project" value="TreeGrafter"/>
</dbReference>